<dbReference type="OMA" id="IRWCLVA"/>
<feature type="domain" description="CUL7/CUL9 N-terminal" evidence="2">
    <location>
        <begin position="6"/>
        <end position="90"/>
    </location>
</feature>
<proteinExistence type="predicted"/>
<dbReference type="PANTHER" id="PTHR22771:SF4">
    <property type="entry name" value="CULLIN 7-RELATED"/>
    <property type="match status" value="1"/>
</dbReference>
<evidence type="ECO:0000259" key="2">
    <source>
        <dbReference type="Pfam" id="PF23168"/>
    </source>
</evidence>
<reference evidence="3" key="2">
    <citation type="submission" date="2025-09" db="UniProtKB">
        <authorList>
            <consortium name="Ensembl"/>
        </authorList>
    </citation>
    <scope>IDENTIFICATION</scope>
</reference>
<name>A0A672LA00_SINGR</name>
<evidence type="ECO:0000313" key="3">
    <source>
        <dbReference type="Ensembl" id="ENSSGRP00000020491.1"/>
    </source>
</evidence>
<dbReference type="PANTHER" id="PTHR22771">
    <property type="entry name" value="CULLIN AND GALACTOSE-BINDING DOMAIN-CONTAINING"/>
    <property type="match status" value="1"/>
</dbReference>
<dbReference type="InParanoid" id="A0A672LA00"/>
<sequence>MVGERRNGNLLVQLGPKLQAYPEELIRQRRTHDGQTEYLIRWSLSSGGGGSSGSTSGESKSESILMWMSTEDVYANCPTLLGKRKADSQRPLLEEEERPSGQFPADVTFDEGELLDMKDDVKNLVRRARKQMAKNSDFRISITHTIHVLSAYASIGSLVGVFKETGALDLLMELLCNKERQTRRSAGKMLRALASHDAGNEVDMWGCVRTSRFRGAWQSLNFYKEYLFGFETLVFATSGILSMHNQLVTLQRERKT</sequence>
<dbReference type="InterPro" id="IPR055486">
    <property type="entry name" value="CUL7/CUL9_N"/>
</dbReference>
<evidence type="ECO:0000256" key="1">
    <source>
        <dbReference type="SAM" id="MobiDB-lite"/>
    </source>
</evidence>
<protein>
    <recommendedName>
        <fullName evidence="2">CUL7/CUL9 N-terminal domain-containing protein</fullName>
    </recommendedName>
</protein>
<dbReference type="AlphaFoldDB" id="A0A672LA00"/>
<accession>A0A672LA00</accession>
<organism evidence="3 4">
    <name type="scientific">Sinocyclocheilus grahami</name>
    <name type="common">Dianchi golden-line fish</name>
    <name type="synonym">Barbus grahami</name>
    <dbReference type="NCBI Taxonomy" id="75366"/>
    <lineage>
        <taxon>Eukaryota</taxon>
        <taxon>Metazoa</taxon>
        <taxon>Chordata</taxon>
        <taxon>Craniata</taxon>
        <taxon>Vertebrata</taxon>
        <taxon>Euteleostomi</taxon>
        <taxon>Actinopterygii</taxon>
        <taxon>Neopterygii</taxon>
        <taxon>Teleostei</taxon>
        <taxon>Ostariophysi</taxon>
        <taxon>Cypriniformes</taxon>
        <taxon>Cyprinidae</taxon>
        <taxon>Cyprininae</taxon>
        <taxon>Sinocyclocheilus</taxon>
    </lineage>
</organism>
<dbReference type="InterPro" id="IPR045093">
    <property type="entry name" value="Cullin"/>
</dbReference>
<dbReference type="Pfam" id="PF23168">
    <property type="entry name" value="CUL7_CUL9_N"/>
    <property type="match status" value="1"/>
</dbReference>
<evidence type="ECO:0000313" key="4">
    <source>
        <dbReference type="Proteomes" id="UP000472262"/>
    </source>
</evidence>
<reference evidence="3" key="1">
    <citation type="submission" date="2025-08" db="UniProtKB">
        <authorList>
            <consortium name="Ensembl"/>
        </authorList>
    </citation>
    <scope>IDENTIFICATION</scope>
</reference>
<keyword evidence="4" id="KW-1185">Reference proteome</keyword>
<dbReference type="Proteomes" id="UP000472262">
    <property type="component" value="Unassembled WGS sequence"/>
</dbReference>
<dbReference type="Ensembl" id="ENSSGRT00000022128.1">
    <property type="protein sequence ID" value="ENSSGRP00000020491.1"/>
    <property type="gene ID" value="ENSSGRG00000012347.1"/>
</dbReference>
<feature type="region of interest" description="Disordered" evidence="1">
    <location>
        <begin position="86"/>
        <end position="106"/>
    </location>
</feature>